<evidence type="ECO:0008006" key="4">
    <source>
        <dbReference type="Google" id="ProtNLM"/>
    </source>
</evidence>
<name>A0ABU1Z935_9BURK</name>
<proteinExistence type="predicted"/>
<feature type="transmembrane region" description="Helical" evidence="1">
    <location>
        <begin position="74"/>
        <end position="98"/>
    </location>
</feature>
<dbReference type="EMBL" id="JAVDXQ010000002">
    <property type="protein sequence ID" value="MDR7296566.1"/>
    <property type="molecule type" value="Genomic_DNA"/>
</dbReference>
<accession>A0ABU1Z935</accession>
<evidence type="ECO:0000256" key="1">
    <source>
        <dbReference type="SAM" id="Phobius"/>
    </source>
</evidence>
<keyword evidence="1" id="KW-0472">Membrane</keyword>
<sequence>MNSALHLFGERSLTLVAATFPDRGSATRAFHALRTVSPRKLGIALITPSDPRLGRKMEPESNGIWHTLLRSHAWLGLAGALGGLALAALVLAAGWPAALASPRATVALGGVYGVFVGMLAAGLLTLRPDRARVTAQVREASEHGQWSVVTHPVSAHEADVAQDLLTLGGGHVLRSL</sequence>
<dbReference type="RefSeq" id="WP_310343969.1">
    <property type="nucleotide sequence ID" value="NZ_JAVDXQ010000002.1"/>
</dbReference>
<protein>
    <recommendedName>
        <fullName evidence="4">Riboflavin biosynthesis protein RibA</fullName>
    </recommendedName>
</protein>
<evidence type="ECO:0000313" key="2">
    <source>
        <dbReference type="EMBL" id="MDR7296566.1"/>
    </source>
</evidence>
<keyword evidence="3" id="KW-1185">Reference proteome</keyword>
<comment type="caution">
    <text evidence="2">The sequence shown here is derived from an EMBL/GenBank/DDBJ whole genome shotgun (WGS) entry which is preliminary data.</text>
</comment>
<gene>
    <name evidence="2" type="ORF">J2X16_001905</name>
</gene>
<keyword evidence="1" id="KW-1133">Transmembrane helix</keyword>
<evidence type="ECO:0000313" key="3">
    <source>
        <dbReference type="Proteomes" id="UP001180536"/>
    </source>
</evidence>
<keyword evidence="1" id="KW-0812">Transmembrane</keyword>
<organism evidence="2 3">
    <name type="scientific">Pelomonas aquatica</name>
    <dbReference type="NCBI Taxonomy" id="431058"/>
    <lineage>
        <taxon>Bacteria</taxon>
        <taxon>Pseudomonadati</taxon>
        <taxon>Pseudomonadota</taxon>
        <taxon>Betaproteobacteria</taxon>
        <taxon>Burkholderiales</taxon>
        <taxon>Sphaerotilaceae</taxon>
        <taxon>Roseateles</taxon>
    </lineage>
</organism>
<feature type="transmembrane region" description="Helical" evidence="1">
    <location>
        <begin position="104"/>
        <end position="126"/>
    </location>
</feature>
<dbReference type="Proteomes" id="UP001180536">
    <property type="component" value="Unassembled WGS sequence"/>
</dbReference>
<reference evidence="2 3" key="1">
    <citation type="submission" date="2023-07" db="EMBL/GenBank/DDBJ databases">
        <title>Sorghum-associated microbial communities from plants grown in Nebraska, USA.</title>
        <authorList>
            <person name="Schachtman D."/>
        </authorList>
    </citation>
    <scope>NUCLEOTIDE SEQUENCE [LARGE SCALE GENOMIC DNA]</scope>
    <source>
        <strain evidence="2 3">BE310</strain>
    </source>
</reference>